<dbReference type="SUPFAM" id="SSF53756">
    <property type="entry name" value="UDP-Glycosyltransferase/glycogen phosphorylase"/>
    <property type="match status" value="1"/>
</dbReference>
<gene>
    <name evidence="2" type="ORF">DVK85_02480</name>
</gene>
<protein>
    <submittedName>
        <fullName evidence="2">Glycosyltransferase</fullName>
    </submittedName>
</protein>
<dbReference type="GO" id="GO:0016757">
    <property type="term" value="F:glycosyltransferase activity"/>
    <property type="evidence" value="ECO:0007669"/>
    <property type="project" value="InterPro"/>
</dbReference>
<feature type="domain" description="Glycosyl transferase family 1" evidence="1">
    <location>
        <begin position="187"/>
        <end position="342"/>
    </location>
</feature>
<sequence length="365" mass="41846">MSKLKVCFLIPSVRSGGIETDLLRFLNYQDNANAIDATILVRNKSKAELYDAYKATGANLVFKPLGYFNLSNMLWYYRFFKKVKFDTVCDFNANFAGLPMFLSKLAGIKKRIAFYKQGSDHFKKSALRIAYNNLMNRLVYKYSTFIYANSSSGLEFFFPNEYPKDTRFKVIKNGVNVDDFLDTNESKKDLRKRLGLPEDRFVIGHTGRFTEAKNQFFLLDVAAKLIAKDKDIYFVLIGNDTDQLLPYINKLGINDNVNVFGYKNNIPEYLKTFDLFFFPSVTEGLPNALIEAMISGLPIAVSNIPSLVECLPSDRHGCLIDPYNVDSTVEKIIEIKKNPENYVYQKFAIENFDAEVQFGEFMENL</sequence>
<dbReference type="OrthoDB" id="9811239at2"/>
<dbReference type="AlphaFoldDB" id="A0A345H990"/>
<dbReference type="PANTHER" id="PTHR12526">
    <property type="entry name" value="GLYCOSYLTRANSFERASE"/>
    <property type="match status" value="1"/>
</dbReference>
<evidence type="ECO:0000313" key="2">
    <source>
        <dbReference type="EMBL" id="AXG73150.1"/>
    </source>
</evidence>
<accession>A0A345H990</accession>
<evidence type="ECO:0000259" key="1">
    <source>
        <dbReference type="Pfam" id="PF00534"/>
    </source>
</evidence>
<name>A0A345H990_9FLAO</name>
<reference evidence="2 3" key="1">
    <citation type="submission" date="2018-07" db="EMBL/GenBank/DDBJ databases">
        <title>Complete genome sequence of Flavobacterium arcticum type strain SM1502T.</title>
        <authorList>
            <person name="Li Y."/>
            <person name="Li D.-D."/>
        </authorList>
    </citation>
    <scope>NUCLEOTIDE SEQUENCE [LARGE SCALE GENOMIC DNA]</scope>
    <source>
        <strain evidence="2 3">SM1502</strain>
    </source>
</reference>
<dbReference type="Gene3D" id="3.40.50.2000">
    <property type="entry name" value="Glycogen Phosphorylase B"/>
    <property type="match status" value="2"/>
</dbReference>
<evidence type="ECO:0000313" key="3">
    <source>
        <dbReference type="Proteomes" id="UP000253951"/>
    </source>
</evidence>
<dbReference type="KEGG" id="fat:DVK85_02480"/>
<dbReference type="Proteomes" id="UP000253951">
    <property type="component" value="Chromosome"/>
</dbReference>
<keyword evidence="3" id="KW-1185">Reference proteome</keyword>
<dbReference type="EMBL" id="CP031188">
    <property type="protein sequence ID" value="AXG73150.1"/>
    <property type="molecule type" value="Genomic_DNA"/>
</dbReference>
<keyword evidence="2" id="KW-0808">Transferase</keyword>
<proteinExistence type="predicted"/>
<organism evidence="2 3">
    <name type="scientific">Flavobacterium arcticum</name>
    <dbReference type="NCBI Taxonomy" id="1784713"/>
    <lineage>
        <taxon>Bacteria</taxon>
        <taxon>Pseudomonadati</taxon>
        <taxon>Bacteroidota</taxon>
        <taxon>Flavobacteriia</taxon>
        <taxon>Flavobacteriales</taxon>
        <taxon>Flavobacteriaceae</taxon>
        <taxon>Flavobacterium</taxon>
    </lineage>
</organism>
<dbReference type="InterPro" id="IPR001296">
    <property type="entry name" value="Glyco_trans_1"/>
</dbReference>
<dbReference type="RefSeq" id="WP_114676913.1">
    <property type="nucleotide sequence ID" value="NZ_CP031188.1"/>
</dbReference>
<dbReference type="Pfam" id="PF00534">
    <property type="entry name" value="Glycos_transf_1"/>
    <property type="match status" value="1"/>
</dbReference>